<reference evidence="2" key="1">
    <citation type="submission" date="2014-09" db="EMBL/GenBank/DDBJ databases">
        <authorList>
            <person name="Mudge J."/>
            <person name="Ramaraj T."/>
            <person name="Lindquist I.E."/>
            <person name="Bharti A.K."/>
            <person name="Sundararajan A."/>
            <person name="Cameron C.T."/>
            <person name="Woodward J.E."/>
            <person name="May G.D."/>
            <person name="Brubaker C."/>
            <person name="Broadhvest J."/>
            <person name="Wilkins T.A."/>
        </authorList>
    </citation>
    <scope>NUCLEOTIDE SEQUENCE</scope>
    <source>
        <strain evidence="2">cv. AKA8401</strain>
    </source>
</reference>
<dbReference type="Proteomes" id="UP000032142">
    <property type="component" value="Unassembled WGS sequence"/>
</dbReference>
<proteinExistence type="predicted"/>
<evidence type="ECO:0000313" key="1">
    <source>
        <dbReference type="EMBL" id="KHG11277.1"/>
    </source>
</evidence>
<keyword evidence="2" id="KW-1185">Reference proteome</keyword>
<organism evidence="1 2">
    <name type="scientific">Gossypium arboreum</name>
    <name type="common">Tree cotton</name>
    <name type="synonym">Gossypium nanking</name>
    <dbReference type="NCBI Taxonomy" id="29729"/>
    <lineage>
        <taxon>Eukaryota</taxon>
        <taxon>Viridiplantae</taxon>
        <taxon>Streptophyta</taxon>
        <taxon>Embryophyta</taxon>
        <taxon>Tracheophyta</taxon>
        <taxon>Spermatophyta</taxon>
        <taxon>Magnoliopsida</taxon>
        <taxon>eudicotyledons</taxon>
        <taxon>Gunneridae</taxon>
        <taxon>Pentapetalae</taxon>
        <taxon>rosids</taxon>
        <taxon>malvids</taxon>
        <taxon>Malvales</taxon>
        <taxon>Malvaceae</taxon>
        <taxon>Malvoideae</taxon>
        <taxon>Gossypium</taxon>
    </lineage>
</organism>
<gene>
    <name evidence="1" type="ORF">F383_15691</name>
</gene>
<sequence>MHSYTNTIHHNYIVPYKGLRGLKHALEVVRD</sequence>
<evidence type="ECO:0000313" key="2">
    <source>
        <dbReference type="Proteomes" id="UP000032142"/>
    </source>
</evidence>
<accession>A0A0B0NF48</accession>
<protein>
    <submittedName>
        <fullName evidence="1">Uncharacterized protein</fullName>
    </submittedName>
</protein>
<name>A0A0B0NF48_GOSAR</name>
<dbReference type="EMBL" id="KN395541">
    <property type="protein sequence ID" value="KHG11277.1"/>
    <property type="molecule type" value="Genomic_DNA"/>
</dbReference>
<dbReference type="AlphaFoldDB" id="A0A0B0NF48"/>